<sequence length="120" mass="12880">MMVSLDGSSNSLVLGSFSRDLGELWSRVAPLCSDADDPGDLIATLHEQMSESPRTHLVSELEALLAGWHHYDSDRRAVLSGAVSFLAEDGADAGRRPAPGDGTEDEKVVQAAVRAVLRRH</sequence>
<proteinExistence type="predicted"/>
<evidence type="ECO:0000313" key="2">
    <source>
        <dbReference type="Proteomes" id="UP001157126"/>
    </source>
</evidence>
<keyword evidence="2" id="KW-1185">Reference proteome</keyword>
<evidence type="ECO:0000313" key="1">
    <source>
        <dbReference type="EMBL" id="GMA39203.1"/>
    </source>
</evidence>
<organism evidence="1 2">
    <name type="scientific">Mobilicoccus caccae</name>
    <dbReference type="NCBI Taxonomy" id="1859295"/>
    <lineage>
        <taxon>Bacteria</taxon>
        <taxon>Bacillati</taxon>
        <taxon>Actinomycetota</taxon>
        <taxon>Actinomycetes</taxon>
        <taxon>Micrococcales</taxon>
        <taxon>Dermatophilaceae</taxon>
        <taxon>Mobilicoccus</taxon>
    </lineage>
</organism>
<gene>
    <name evidence="1" type="ORF">GCM10025883_12480</name>
</gene>
<reference evidence="2" key="1">
    <citation type="journal article" date="2019" name="Int. J. Syst. Evol. Microbiol.">
        <title>The Global Catalogue of Microorganisms (GCM) 10K type strain sequencing project: providing services to taxonomists for standard genome sequencing and annotation.</title>
        <authorList>
            <consortium name="The Broad Institute Genomics Platform"/>
            <consortium name="The Broad Institute Genome Sequencing Center for Infectious Disease"/>
            <person name="Wu L."/>
            <person name="Ma J."/>
        </authorList>
    </citation>
    <scope>NUCLEOTIDE SEQUENCE [LARGE SCALE GENOMIC DNA]</scope>
    <source>
        <strain evidence="2">NBRC 113072</strain>
    </source>
</reference>
<dbReference type="EMBL" id="BSUO01000001">
    <property type="protein sequence ID" value="GMA39203.1"/>
    <property type="molecule type" value="Genomic_DNA"/>
</dbReference>
<protein>
    <recommendedName>
        <fullName evidence="3">CdiI immunity protein domain-containing protein</fullName>
    </recommendedName>
</protein>
<name>A0ABQ6IMR3_9MICO</name>
<evidence type="ECO:0008006" key="3">
    <source>
        <dbReference type="Google" id="ProtNLM"/>
    </source>
</evidence>
<accession>A0ABQ6IMR3</accession>
<comment type="caution">
    <text evidence="1">The sequence shown here is derived from an EMBL/GenBank/DDBJ whole genome shotgun (WGS) entry which is preliminary data.</text>
</comment>
<dbReference type="Proteomes" id="UP001157126">
    <property type="component" value="Unassembled WGS sequence"/>
</dbReference>